<dbReference type="Pfam" id="PF21368">
    <property type="entry name" value="AI2M-like_HNH"/>
    <property type="match status" value="1"/>
</dbReference>
<evidence type="ECO:0000259" key="1">
    <source>
        <dbReference type="Pfam" id="PF01348"/>
    </source>
</evidence>
<evidence type="ECO:0000259" key="2">
    <source>
        <dbReference type="Pfam" id="PF21368"/>
    </source>
</evidence>
<dbReference type="EMBL" id="BNJJ01000025">
    <property type="protein sequence ID" value="GHO88600.1"/>
    <property type="molecule type" value="Genomic_DNA"/>
</dbReference>
<evidence type="ECO:0000313" key="3">
    <source>
        <dbReference type="EMBL" id="GHO88600.1"/>
    </source>
</evidence>
<protein>
    <recommendedName>
        <fullName evidence="5">Domain X domain-containing protein</fullName>
    </recommendedName>
</protein>
<comment type="caution">
    <text evidence="3">The sequence shown here is derived from an EMBL/GenBank/DDBJ whole genome shotgun (WGS) entry which is preliminary data.</text>
</comment>
<feature type="domain" description="Domain X" evidence="1">
    <location>
        <begin position="2"/>
        <end position="80"/>
    </location>
</feature>
<name>A0ABQ3VR16_9CHLR</name>
<keyword evidence="4" id="KW-1185">Reference proteome</keyword>
<evidence type="ECO:0008006" key="5">
    <source>
        <dbReference type="Google" id="ProtNLM"/>
    </source>
</evidence>
<proteinExistence type="predicted"/>
<dbReference type="Pfam" id="PF01348">
    <property type="entry name" value="Intron_maturas2"/>
    <property type="match status" value="1"/>
</dbReference>
<dbReference type="InterPro" id="IPR049030">
    <property type="entry name" value="AI2M-like_HNH"/>
</dbReference>
<gene>
    <name evidence="3" type="ORF">KSZ_66060</name>
</gene>
<organism evidence="3 4">
    <name type="scientific">Dictyobacter formicarum</name>
    <dbReference type="NCBI Taxonomy" id="2778368"/>
    <lineage>
        <taxon>Bacteria</taxon>
        <taxon>Bacillati</taxon>
        <taxon>Chloroflexota</taxon>
        <taxon>Ktedonobacteria</taxon>
        <taxon>Ktedonobacterales</taxon>
        <taxon>Dictyobacteraceae</taxon>
        <taxon>Dictyobacter</taxon>
    </lineage>
</organism>
<dbReference type="Proteomes" id="UP000635565">
    <property type="component" value="Unassembled WGS sequence"/>
</dbReference>
<evidence type="ECO:0000313" key="4">
    <source>
        <dbReference type="Proteomes" id="UP000635565"/>
    </source>
</evidence>
<reference evidence="3 4" key="1">
    <citation type="journal article" date="2021" name="Int. J. Syst. Evol. Microbiol.">
        <title>Reticulibacter mediterranei gen. nov., sp. nov., within the new family Reticulibacteraceae fam. nov., and Ktedonospora formicarum gen. nov., sp. nov., Ktedonobacter robiniae sp. nov., Dictyobacter formicarum sp. nov. and Dictyobacter arantiisoli sp. nov., belonging to the class Ktedonobacteria.</title>
        <authorList>
            <person name="Yabe S."/>
            <person name="Zheng Y."/>
            <person name="Wang C.M."/>
            <person name="Sakai Y."/>
            <person name="Abe K."/>
            <person name="Yokota A."/>
            <person name="Donadio S."/>
            <person name="Cavaletti L."/>
            <person name="Monciardini P."/>
        </authorList>
    </citation>
    <scope>NUCLEOTIDE SEQUENCE [LARGE SCALE GENOMIC DNA]</scope>
    <source>
        <strain evidence="3 4">SOSP1-9</strain>
    </source>
</reference>
<dbReference type="InterPro" id="IPR024937">
    <property type="entry name" value="Domain_X"/>
</dbReference>
<accession>A0ABQ3VR16</accession>
<dbReference type="CDD" id="cd00085">
    <property type="entry name" value="HNHc"/>
    <property type="match status" value="1"/>
</dbReference>
<feature type="domain" description="AI2M/AI1M-like HNH endonuclease" evidence="2">
    <location>
        <begin position="140"/>
        <end position="193"/>
    </location>
</feature>
<sequence length="215" mass="25118">MRKGKPTHRAELLNESDFTIVATYQLEYRGLVNYYRMAYNLYTLSKLKWVMEQSLTKTLASKHKIPVSKVYKKYKAEIDVEGKKYKGLQVTVSREGKKPLVATWGGIPLTWDVTAPIEDEMKQYAWKRSELERRLLAQTCEQCGATRMTAKIEVHHIRALKDLNKYAGREKPQWVQIMAARQRKTLVLCHTCHMDIQHGRPHRRNKVSRSRTGET</sequence>
<dbReference type="InterPro" id="IPR003615">
    <property type="entry name" value="HNH_nuc"/>
</dbReference>